<feature type="signal peptide" evidence="4">
    <location>
        <begin position="1"/>
        <end position="21"/>
    </location>
</feature>
<protein>
    <submittedName>
        <fullName evidence="7">Peroxidase</fullName>
    </submittedName>
</protein>
<dbReference type="GO" id="GO:0006979">
    <property type="term" value="P:response to oxidative stress"/>
    <property type="evidence" value="ECO:0007669"/>
    <property type="project" value="InterPro"/>
</dbReference>
<keyword evidence="8" id="KW-1185">Reference proteome</keyword>
<gene>
    <name evidence="7" type="ORF">L207DRAFT_513653</name>
</gene>
<dbReference type="PROSITE" id="PS51212">
    <property type="entry name" value="WSC"/>
    <property type="match status" value="3"/>
</dbReference>
<evidence type="ECO:0000259" key="6">
    <source>
        <dbReference type="PROSITE" id="PS51212"/>
    </source>
</evidence>
<feature type="domain" description="WSC" evidence="6">
    <location>
        <begin position="572"/>
        <end position="664"/>
    </location>
</feature>
<keyword evidence="4" id="KW-0732">Signal</keyword>
<dbReference type="Proteomes" id="UP000235786">
    <property type="component" value="Unassembled WGS sequence"/>
</dbReference>
<evidence type="ECO:0000256" key="1">
    <source>
        <dbReference type="ARBA" id="ARBA00022737"/>
    </source>
</evidence>
<feature type="domain" description="WSC" evidence="6">
    <location>
        <begin position="907"/>
        <end position="999"/>
    </location>
</feature>
<dbReference type="InterPro" id="IPR010255">
    <property type="entry name" value="Haem_peroxidase_sf"/>
</dbReference>
<feature type="region of interest" description="Disordered" evidence="3">
    <location>
        <begin position="842"/>
        <end position="863"/>
    </location>
</feature>
<dbReference type="GO" id="GO:0020037">
    <property type="term" value="F:heme binding"/>
    <property type="evidence" value="ECO:0007669"/>
    <property type="project" value="InterPro"/>
</dbReference>
<evidence type="ECO:0000256" key="3">
    <source>
        <dbReference type="SAM" id="MobiDB-lite"/>
    </source>
</evidence>
<feature type="domain" description="Plant heme peroxidase family profile" evidence="5">
    <location>
        <begin position="123"/>
        <end position="338"/>
    </location>
</feature>
<keyword evidence="7" id="KW-0560">Oxidoreductase</keyword>
<feature type="domain" description="WSC" evidence="6">
    <location>
        <begin position="748"/>
        <end position="840"/>
    </location>
</feature>
<comment type="similarity">
    <text evidence="2">Belongs to the peroxidase family.</text>
</comment>
<dbReference type="OrthoDB" id="5985073at2759"/>
<dbReference type="PROSITE" id="PS50873">
    <property type="entry name" value="PEROXIDASE_4"/>
    <property type="match status" value="1"/>
</dbReference>
<dbReference type="Gene3D" id="1.10.420.10">
    <property type="entry name" value="Peroxidase, domain 2"/>
    <property type="match status" value="1"/>
</dbReference>
<dbReference type="GO" id="GO:0004601">
    <property type="term" value="F:peroxidase activity"/>
    <property type="evidence" value="ECO:0007669"/>
    <property type="project" value="UniProtKB-KW"/>
</dbReference>
<dbReference type="STRING" id="1149755.A0A2J6RKY7"/>
<evidence type="ECO:0000259" key="5">
    <source>
        <dbReference type="PROSITE" id="PS50873"/>
    </source>
</evidence>
<name>A0A2J6RKY7_HYAVF</name>
<proteinExistence type="inferred from homology"/>
<dbReference type="EMBL" id="KZ613947">
    <property type="protein sequence ID" value="PMD39170.1"/>
    <property type="molecule type" value="Genomic_DNA"/>
</dbReference>
<sequence length="999" mass="104010">MKLCLTTLGLFAIFLVGLGEAQVTWPNAIDELEDVMFLNSGYRSRGFGAHVTPCSFSEFGAGRQTAAEWLRIGFHDMATTNVFFAPHGGVDGSIQFELNDGENIGLGFNTTLHTYSNFFNSELSIADLIALGVYASVRTCSGPIIPMRGGRIDATIAGPMGVPQPQNVQGTLISQFERMGFNKTEMIQMTACGHTLGGVHAGDFPDIVAPGTVTNDFQLFDSTLTFDNDIATRYINGPDTDPLAVGISIAATRNSDTVTFTADGNVTLQALTNAATFNSVCQNILQRMIETVDPSIVTLSPIIAPYEVKPEGLQLTLLSGGATISFTGDIRVRTTARSVSSVSITYLDRNGAAGGTITTTVSGTASGFDDTFTFYGINANLPSTTSISSFTVFVTDTSGTVETFNNNGAGFPISDSVIVQTPQSCLSDGNITVIAAVRATLTTPASFNITEKVPSTAGKPTVSPVPSLVSTSTTMVQGAAIGPYNIYSGSLSYNYSTGLKYGVGSGAFADTFKDATLLGTACSTVGTTIPSSTSSVVLSTSSVTTSTTGVITSTSSSATATPTLTHKATVGPYTFLGCYTEATNMRALSSESFYNYTGMTIEQCEGDCAGYSYFGVEYGGECYCGNVINTGSVLTALSDCSFICPGNPYEYCGAGVRLEMYELTSLLSTSSALQSTSSSSVVSSFSVVSSTSTAKSSSSSVVLSTSTTQSSSSSVVLSTSTSQTSVTSTSSSSSAPSQTLGIKQTVAGYTFQGCYTEATSERALSAASFYDYPAMTLEECAADCVGYTYWGVEYGGECYCGNVINSGSVPAALTDCSFICPGNPYEYCGAGNRLDLYKIGTSTASSSSSTTSTSTSSLASRGISSTSSTLSTVVSSSTSQTSTTSTSTTSSAAPTQTGPAIKPTIGNYSYYGCQTEGTNIRALTGAVYFNYPAMTLEQCAGDCDGYKYWGVEYGGECYCGNSWNTGSVNASETDCWFTCPGNPLEYCGAGNRLSAYYLT</sequence>
<dbReference type="SMART" id="SM00321">
    <property type="entry name" value="WSC"/>
    <property type="match status" value="3"/>
</dbReference>
<evidence type="ECO:0000313" key="7">
    <source>
        <dbReference type="EMBL" id="PMD39170.1"/>
    </source>
</evidence>
<feature type="chain" id="PRO_5014443350" evidence="4">
    <location>
        <begin position="22"/>
        <end position="999"/>
    </location>
</feature>
<dbReference type="SUPFAM" id="SSF48113">
    <property type="entry name" value="Heme-dependent peroxidases"/>
    <property type="match status" value="1"/>
</dbReference>
<accession>A0A2J6RKY7</accession>
<dbReference type="PRINTS" id="PR00458">
    <property type="entry name" value="PEROXIDASE"/>
</dbReference>
<dbReference type="Gene3D" id="1.10.520.10">
    <property type="match status" value="1"/>
</dbReference>
<dbReference type="InterPro" id="IPR051589">
    <property type="entry name" value="Sialate-O-sulfotransferase"/>
</dbReference>
<reference evidence="7 8" key="1">
    <citation type="submission" date="2016-04" db="EMBL/GenBank/DDBJ databases">
        <title>A degradative enzymes factory behind the ericoid mycorrhizal symbiosis.</title>
        <authorList>
            <consortium name="DOE Joint Genome Institute"/>
            <person name="Martino E."/>
            <person name="Morin E."/>
            <person name="Grelet G."/>
            <person name="Kuo A."/>
            <person name="Kohler A."/>
            <person name="Daghino S."/>
            <person name="Barry K."/>
            <person name="Choi C."/>
            <person name="Cichocki N."/>
            <person name="Clum A."/>
            <person name="Copeland A."/>
            <person name="Hainaut M."/>
            <person name="Haridas S."/>
            <person name="Labutti K."/>
            <person name="Lindquist E."/>
            <person name="Lipzen A."/>
            <person name="Khouja H.-R."/>
            <person name="Murat C."/>
            <person name="Ohm R."/>
            <person name="Olson A."/>
            <person name="Spatafora J."/>
            <person name="Veneault-Fourrey C."/>
            <person name="Henrissat B."/>
            <person name="Grigoriev I."/>
            <person name="Martin F."/>
            <person name="Perotto S."/>
        </authorList>
    </citation>
    <scope>NUCLEOTIDE SEQUENCE [LARGE SCALE GENOMIC DNA]</scope>
    <source>
        <strain evidence="7 8">F</strain>
    </source>
</reference>
<keyword evidence="1" id="KW-0677">Repeat</keyword>
<dbReference type="Pfam" id="PF01822">
    <property type="entry name" value="WSC"/>
    <property type="match status" value="3"/>
</dbReference>
<feature type="region of interest" description="Disordered" evidence="3">
    <location>
        <begin position="878"/>
        <end position="898"/>
    </location>
</feature>
<dbReference type="AlphaFoldDB" id="A0A2J6RKY7"/>
<dbReference type="PANTHER" id="PTHR45964">
    <property type="entry name" value="WSCD FAMILY MEMBER CG9164"/>
    <property type="match status" value="1"/>
</dbReference>
<dbReference type="Pfam" id="PF00141">
    <property type="entry name" value="peroxidase"/>
    <property type="match status" value="1"/>
</dbReference>
<dbReference type="InterPro" id="IPR002889">
    <property type="entry name" value="WSC_carb-bd"/>
</dbReference>
<organism evidence="7 8">
    <name type="scientific">Hyaloscypha variabilis (strain UAMH 11265 / GT02V1 / F)</name>
    <name type="common">Meliniomyces variabilis</name>
    <dbReference type="NCBI Taxonomy" id="1149755"/>
    <lineage>
        <taxon>Eukaryota</taxon>
        <taxon>Fungi</taxon>
        <taxon>Dikarya</taxon>
        <taxon>Ascomycota</taxon>
        <taxon>Pezizomycotina</taxon>
        <taxon>Leotiomycetes</taxon>
        <taxon>Helotiales</taxon>
        <taxon>Hyaloscyphaceae</taxon>
        <taxon>Hyaloscypha</taxon>
        <taxon>Hyaloscypha variabilis</taxon>
    </lineage>
</organism>
<dbReference type="InterPro" id="IPR002016">
    <property type="entry name" value="Haem_peroxidase"/>
</dbReference>
<dbReference type="PANTHER" id="PTHR45964:SF5">
    <property type="entry name" value="WSCD FAMILY MEMBER CG9164"/>
    <property type="match status" value="1"/>
</dbReference>
<evidence type="ECO:0000256" key="4">
    <source>
        <dbReference type="SAM" id="SignalP"/>
    </source>
</evidence>
<keyword evidence="7" id="KW-0575">Peroxidase</keyword>
<evidence type="ECO:0000256" key="2">
    <source>
        <dbReference type="RuleBase" id="RU004241"/>
    </source>
</evidence>
<evidence type="ECO:0000313" key="8">
    <source>
        <dbReference type="Proteomes" id="UP000235786"/>
    </source>
</evidence>